<protein>
    <submittedName>
        <fullName evidence="1">Uncharacterized protein</fullName>
    </submittedName>
</protein>
<proteinExistence type="predicted"/>
<evidence type="ECO:0000313" key="2">
    <source>
        <dbReference type="Proteomes" id="UP001054945"/>
    </source>
</evidence>
<sequence>MKNPWDGGHQPRVSMATFYTQLCIYSTSFCLLDGSQFVIRAITEVYVFYFSDDSQFVIRAITEVPSRLLRCVCEFNNRCEYSWEKDSWGFIFLDLSRNRFITLDASFDF</sequence>
<comment type="caution">
    <text evidence="1">The sequence shown here is derived from an EMBL/GenBank/DDBJ whole genome shotgun (WGS) entry which is preliminary data.</text>
</comment>
<reference evidence="1 2" key="1">
    <citation type="submission" date="2021-06" db="EMBL/GenBank/DDBJ databases">
        <title>Caerostris extrusa draft genome.</title>
        <authorList>
            <person name="Kono N."/>
            <person name="Arakawa K."/>
        </authorList>
    </citation>
    <scope>NUCLEOTIDE SEQUENCE [LARGE SCALE GENOMIC DNA]</scope>
</reference>
<dbReference type="EMBL" id="BPLR01019298">
    <property type="protein sequence ID" value="GIZ05357.1"/>
    <property type="molecule type" value="Genomic_DNA"/>
</dbReference>
<dbReference type="Proteomes" id="UP001054945">
    <property type="component" value="Unassembled WGS sequence"/>
</dbReference>
<name>A0AAV4YD75_CAEEX</name>
<evidence type="ECO:0000313" key="1">
    <source>
        <dbReference type="EMBL" id="GIZ05357.1"/>
    </source>
</evidence>
<organism evidence="1 2">
    <name type="scientific">Caerostris extrusa</name>
    <name type="common">Bark spider</name>
    <name type="synonym">Caerostris bankana</name>
    <dbReference type="NCBI Taxonomy" id="172846"/>
    <lineage>
        <taxon>Eukaryota</taxon>
        <taxon>Metazoa</taxon>
        <taxon>Ecdysozoa</taxon>
        <taxon>Arthropoda</taxon>
        <taxon>Chelicerata</taxon>
        <taxon>Arachnida</taxon>
        <taxon>Araneae</taxon>
        <taxon>Araneomorphae</taxon>
        <taxon>Entelegynae</taxon>
        <taxon>Araneoidea</taxon>
        <taxon>Araneidae</taxon>
        <taxon>Caerostris</taxon>
    </lineage>
</organism>
<dbReference type="AlphaFoldDB" id="A0AAV4YD75"/>
<gene>
    <name evidence="1" type="ORF">CEXT_468201</name>
</gene>
<keyword evidence="2" id="KW-1185">Reference proteome</keyword>
<accession>A0AAV4YD75</accession>